<organism evidence="1 2">
    <name type="scientific">Chaetomium globosum (strain ATCC 6205 / CBS 148.51 / DSM 1962 / NBRC 6347 / NRRL 1970)</name>
    <name type="common">Soil fungus</name>
    <dbReference type="NCBI Taxonomy" id="306901"/>
    <lineage>
        <taxon>Eukaryota</taxon>
        <taxon>Fungi</taxon>
        <taxon>Dikarya</taxon>
        <taxon>Ascomycota</taxon>
        <taxon>Pezizomycotina</taxon>
        <taxon>Sordariomycetes</taxon>
        <taxon>Sordariomycetidae</taxon>
        <taxon>Sordariales</taxon>
        <taxon>Chaetomiaceae</taxon>
        <taxon>Chaetomium</taxon>
    </lineage>
</organism>
<accession>Q2H6B4</accession>
<proteinExistence type="predicted"/>
<reference evidence="2" key="1">
    <citation type="journal article" date="2015" name="Genome Announc.">
        <title>Draft genome sequence of the cellulolytic fungus Chaetomium globosum.</title>
        <authorList>
            <person name="Cuomo C.A."/>
            <person name="Untereiner W.A."/>
            <person name="Ma L.-J."/>
            <person name="Grabherr M."/>
            <person name="Birren B.W."/>
        </authorList>
    </citation>
    <scope>NUCLEOTIDE SEQUENCE [LARGE SCALE GENOMIC DNA]</scope>
    <source>
        <strain evidence="2">ATCC 6205 / CBS 148.51 / DSM 1962 / NBRC 6347 / NRRL 1970</strain>
    </source>
</reference>
<evidence type="ECO:0000313" key="2">
    <source>
        <dbReference type="Proteomes" id="UP000001056"/>
    </source>
</evidence>
<dbReference type="AlphaFoldDB" id="Q2H6B4"/>
<sequence>MAPEPGTEAVHELWRRASICRVRHIRSSRCSRNTAKPYPCQLIGTENGDEYFAPTA</sequence>
<name>Q2H6B4_CHAGB</name>
<dbReference type="InParanoid" id="Q2H6B4"/>
<dbReference type="HOGENOM" id="CLU_3014021_0_0_1"/>
<evidence type="ECO:0000313" key="1">
    <source>
        <dbReference type="EMBL" id="EAQ89182.1"/>
    </source>
</evidence>
<protein>
    <submittedName>
        <fullName evidence="1">Uncharacterized protein</fullName>
    </submittedName>
</protein>
<dbReference type="Proteomes" id="UP000001056">
    <property type="component" value="Unassembled WGS sequence"/>
</dbReference>
<dbReference type="RefSeq" id="XP_001221896.1">
    <property type="nucleotide sequence ID" value="XM_001221895.1"/>
</dbReference>
<keyword evidence="2" id="KW-1185">Reference proteome</keyword>
<dbReference type="EMBL" id="CH408031">
    <property type="protein sequence ID" value="EAQ89182.1"/>
    <property type="molecule type" value="Genomic_DNA"/>
</dbReference>
<dbReference type="GeneID" id="4390930"/>
<gene>
    <name evidence="1" type="ORF">CHGG_05801</name>
</gene>
<dbReference type="VEuPathDB" id="FungiDB:CHGG_05801"/>